<keyword evidence="5 9" id="KW-0479">Metal-binding</keyword>
<comment type="similarity">
    <text evidence="3">Belongs to the cytochrome P450 family.</text>
</comment>
<dbReference type="PRINTS" id="PR00385">
    <property type="entry name" value="P450"/>
</dbReference>
<dbReference type="GO" id="GO:0020037">
    <property type="term" value="F:heme binding"/>
    <property type="evidence" value="ECO:0007669"/>
    <property type="project" value="InterPro"/>
</dbReference>
<organism evidence="10 11">
    <name type="scientific">Rhizoctonia solani</name>
    <dbReference type="NCBI Taxonomy" id="456999"/>
    <lineage>
        <taxon>Eukaryota</taxon>
        <taxon>Fungi</taxon>
        <taxon>Dikarya</taxon>
        <taxon>Basidiomycota</taxon>
        <taxon>Agaricomycotina</taxon>
        <taxon>Agaricomycetes</taxon>
        <taxon>Cantharellales</taxon>
        <taxon>Ceratobasidiaceae</taxon>
        <taxon>Rhizoctonia</taxon>
    </lineage>
</organism>
<evidence type="ECO:0000256" key="6">
    <source>
        <dbReference type="ARBA" id="ARBA00023002"/>
    </source>
</evidence>
<dbReference type="PANTHER" id="PTHR24305:SF166">
    <property type="entry name" value="CYTOCHROME P450 12A4, MITOCHONDRIAL-RELATED"/>
    <property type="match status" value="1"/>
</dbReference>
<dbReference type="GO" id="GO:0005506">
    <property type="term" value="F:iron ion binding"/>
    <property type="evidence" value="ECO:0007669"/>
    <property type="project" value="InterPro"/>
</dbReference>
<evidence type="ECO:0008006" key="12">
    <source>
        <dbReference type="Google" id="ProtNLM"/>
    </source>
</evidence>
<keyword evidence="4 9" id="KW-0349">Heme</keyword>
<evidence type="ECO:0000313" key="10">
    <source>
        <dbReference type="EMBL" id="CAE6518284.1"/>
    </source>
</evidence>
<evidence type="ECO:0000256" key="3">
    <source>
        <dbReference type="ARBA" id="ARBA00010617"/>
    </source>
</evidence>
<dbReference type="Proteomes" id="UP000663861">
    <property type="component" value="Unassembled WGS sequence"/>
</dbReference>
<evidence type="ECO:0000256" key="9">
    <source>
        <dbReference type="PIRSR" id="PIRSR602401-1"/>
    </source>
</evidence>
<dbReference type="GO" id="GO:0004497">
    <property type="term" value="F:monooxygenase activity"/>
    <property type="evidence" value="ECO:0007669"/>
    <property type="project" value="UniProtKB-KW"/>
</dbReference>
<evidence type="ECO:0000256" key="2">
    <source>
        <dbReference type="ARBA" id="ARBA00005179"/>
    </source>
</evidence>
<reference evidence="10" key="1">
    <citation type="submission" date="2021-01" db="EMBL/GenBank/DDBJ databases">
        <authorList>
            <person name="Kaushik A."/>
        </authorList>
    </citation>
    <scope>NUCLEOTIDE SEQUENCE</scope>
    <source>
        <strain evidence="10">AG4-RS23</strain>
    </source>
</reference>
<proteinExistence type="inferred from homology"/>
<evidence type="ECO:0000256" key="7">
    <source>
        <dbReference type="ARBA" id="ARBA00023004"/>
    </source>
</evidence>
<keyword evidence="8" id="KW-0503">Monooxygenase</keyword>
<evidence type="ECO:0000313" key="11">
    <source>
        <dbReference type="Proteomes" id="UP000663861"/>
    </source>
</evidence>
<evidence type="ECO:0000256" key="1">
    <source>
        <dbReference type="ARBA" id="ARBA00001971"/>
    </source>
</evidence>
<keyword evidence="6" id="KW-0560">Oxidoreductase</keyword>
<dbReference type="InterPro" id="IPR050121">
    <property type="entry name" value="Cytochrome_P450_monoxygenase"/>
</dbReference>
<comment type="pathway">
    <text evidence="2">Secondary metabolite biosynthesis.</text>
</comment>
<gene>
    <name evidence="10" type="ORF">RDB_LOCUS151443</name>
</gene>
<dbReference type="Pfam" id="PF00067">
    <property type="entry name" value="p450"/>
    <property type="match status" value="1"/>
</dbReference>
<dbReference type="Gene3D" id="1.10.630.10">
    <property type="entry name" value="Cytochrome P450"/>
    <property type="match status" value="1"/>
</dbReference>
<comment type="caution">
    <text evidence="10">The sequence shown here is derived from an EMBL/GenBank/DDBJ whole genome shotgun (WGS) entry which is preliminary data.</text>
</comment>
<protein>
    <recommendedName>
        <fullName evidence="12">Cytochrome P450</fullName>
    </recommendedName>
</protein>
<evidence type="ECO:0000256" key="4">
    <source>
        <dbReference type="ARBA" id="ARBA00022617"/>
    </source>
</evidence>
<dbReference type="InterPro" id="IPR001128">
    <property type="entry name" value="Cyt_P450"/>
</dbReference>
<dbReference type="EMBL" id="CAJMWY010004087">
    <property type="protein sequence ID" value="CAE6518284.1"/>
    <property type="molecule type" value="Genomic_DNA"/>
</dbReference>
<dbReference type="PANTHER" id="PTHR24305">
    <property type="entry name" value="CYTOCHROME P450"/>
    <property type="match status" value="1"/>
</dbReference>
<comment type="cofactor">
    <cofactor evidence="1 9">
        <name>heme</name>
        <dbReference type="ChEBI" id="CHEBI:30413"/>
    </cofactor>
</comment>
<evidence type="ECO:0000256" key="5">
    <source>
        <dbReference type="ARBA" id="ARBA00022723"/>
    </source>
</evidence>
<dbReference type="InterPro" id="IPR036396">
    <property type="entry name" value="Cyt_P450_sf"/>
</dbReference>
<evidence type="ECO:0000256" key="8">
    <source>
        <dbReference type="ARBA" id="ARBA00023033"/>
    </source>
</evidence>
<feature type="binding site" description="axial binding residue" evidence="9">
    <location>
        <position position="458"/>
    </location>
    <ligand>
        <name>heme</name>
        <dbReference type="ChEBI" id="CHEBI:30413"/>
    </ligand>
    <ligandPart>
        <name>Fe</name>
        <dbReference type="ChEBI" id="CHEBI:18248"/>
    </ligandPart>
</feature>
<dbReference type="AlphaFoldDB" id="A0A8H3DF50"/>
<dbReference type="GO" id="GO:0016705">
    <property type="term" value="F:oxidoreductase activity, acting on paired donors, with incorporation or reduction of molecular oxygen"/>
    <property type="evidence" value="ECO:0007669"/>
    <property type="project" value="InterPro"/>
</dbReference>
<dbReference type="InterPro" id="IPR002401">
    <property type="entry name" value="Cyt_P450_E_grp-I"/>
</dbReference>
<keyword evidence="7 9" id="KW-0408">Iron</keyword>
<name>A0A8H3DF50_9AGAM</name>
<sequence length="525" mass="59548">MVSLVITVASSCVVVWLVDLWIRYRREVAKVDHLPGLRLIFAPACMLGNMIPRIPFISAGPGHGFQLKRTLIDKVGMDIYSGVGVFPVTSAYYVSDLDAVKQILASRGAFKKHAYDYRMLTIFGNNLLSAEGDEWRRQRRIVAPVFSDKNNRLVQSSAKKFVDQMVDTWGYEAPTRIEDVDGDITMQITLCIIAKAGFGQEIEWGNDGQAPEGHKLTFKQALLTVSHNLALIIVFPKWMLGWRKEWAVVRDAYAELRLYFQEMISSRRAENTPGSRIQAEEQHDLFNQLILAHDDTNTLSEEELIGNVFLFLFAGHETTAHSLAFTLGLLAIYPKEQRKVIEQIQELQPENHDFKYEDLPKYTYVLAVLYEALRLYPIGPGLPRRAASDTTLTHTPHHTTKPASLPIKDGALVVVNVAGVHYNPNYWDDPNDFIPARFLDPNWDRDAFLPFLTGPRACIGRRFAETTAVTVLVRLLSKYTVSVDETRFNFIEGEPIHSLRERFLGAAARTTLTPRKFPLVFTPRK</sequence>
<dbReference type="PRINTS" id="PR00463">
    <property type="entry name" value="EP450I"/>
</dbReference>
<accession>A0A8H3DF50</accession>
<dbReference type="SUPFAM" id="SSF48264">
    <property type="entry name" value="Cytochrome P450"/>
    <property type="match status" value="1"/>
</dbReference>